<reference evidence="1" key="1">
    <citation type="submission" date="2020-05" db="EMBL/GenBank/DDBJ databases">
        <title>Large-scale comparative analyses of tick genomes elucidate their genetic diversity and vector capacities.</title>
        <authorList>
            <person name="Jia N."/>
            <person name="Wang J."/>
            <person name="Shi W."/>
            <person name="Du L."/>
            <person name="Sun Y."/>
            <person name="Zhan W."/>
            <person name="Jiang J."/>
            <person name="Wang Q."/>
            <person name="Zhang B."/>
            <person name="Ji P."/>
            <person name="Sakyi L.B."/>
            <person name="Cui X."/>
            <person name="Yuan T."/>
            <person name="Jiang B."/>
            <person name="Yang W."/>
            <person name="Lam T.T.-Y."/>
            <person name="Chang Q."/>
            <person name="Ding S."/>
            <person name="Wang X."/>
            <person name="Zhu J."/>
            <person name="Ruan X."/>
            <person name="Zhao L."/>
            <person name="Wei J."/>
            <person name="Que T."/>
            <person name="Du C."/>
            <person name="Cheng J."/>
            <person name="Dai P."/>
            <person name="Han X."/>
            <person name="Huang E."/>
            <person name="Gao Y."/>
            <person name="Liu J."/>
            <person name="Shao H."/>
            <person name="Ye R."/>
            <person name="Li L."/>
            <person name="Wei W."/>
            <person name="Wang X."/>
            <person name="Wang C."/>
            <person name="Yang T."/>
            <person name="Huo Q."/>
            <person name="Li W."/>
            <person name="Guo W."/>
            <person name="Chen H."/>
            <person name="Zhou L."/>
            <person name="Ni X."/>
            <person name="Tian J."/>
            <person name="Zhou Y."/>
            <person name="Sheng Y."/>
            <person name="Liu T."/>
            <person name="Pan Y."/>
            <person name="Xia L."/>
            <person name="Li J."/>
            <person name="Zhao F."/>
            <person name="Cao W."/>
        </authorList>
    </citation>
    <scope>NUCLEOTIDE SEQUENCE</scope>
    <source>
        <strain evidence="1">Dsil-2018</strain>
    </source>
</reference>
<comment type="caution">
    <text evidence="1">The sequence shown here is derived from an EMBL/GenBank/DDBJ whole genome shotgun (WGS) entry which is preliminary data.</text>
</comment>
<dbReference type="EMBL" id="CM023470">
    <property type="protein sequence ID" value="KAH7979281.1"/>
    <property type="molecule type" value="Genomic_DNA"/>
</dbReference>
<keyword evidence="2" id="KW-1185">Reference proteome</keyword>
<proteinExistence type="predicted"/>
<sequence>MWAHLRGLVMREFSASPIGTLLHEAKLNLPQIAILPGSEKVRRHVLVGVEAFQLRPGFMRSLPGTRTEAEEESSFTA</sequence>
<accession>A0ACB8DY58</accession>
<organism evidence="1 2">
    <name type="scientific">Dermacentor silvarum</name>
    <name type="common">Tick</name>
    <dbReference type="NCBI Taxonomy" id="543639"/>
    <lineage>
        <taxon>Eukaryota</taxon>
        <taxon>Metazoa</taxon>
        <taxon>Ecdysozoa</taxon>
        <taxon>Arthropoda</taxon>
        <taxon>Chelicerata</taxon>
        <taxon>Arachnida</taxon>
        <taxon>Acari</taxon>
        <taxon>Parasitiformes</taxon>
        <taxon>Ixodida</taxon>
        <taxon>Ixodoidea</taxon>
        <taxon>Ixodidae</taxon>
        <taxon>Rhipicephalinae</taxon>
        <taxon>Dermacentor</taxon>
    </lineage>
</organism>
<gene>
    <name evidence="1" type="ORF">HPB49_008954</name>
</gene>
<dbReference type="Proteomes" id="UP000821865">
    <property type="component" value="Chromosome 1"/>
</dbReference>
<protein>
    <submittedName>
        <fullName evidence="1">Uncharacterized protein</fullName>
    </submittedName>
</protein>
<evidence type="ECO:0000313" key="1">
    <source>
        <dbReference type="EMBL" id="KAH7979281.1"/>
    </source>
</evidence>
<name>A0ACB8DY58_DERSI</name>
<evidence type="ECO:0000313" key="2">
    <source>
        <dbReference type="Proteomes" id="UP000821865"/>
    </source>
</evidence>